<name>A0ACB9EYT7_CICIN</name>
<accession>A0ACB9EYT7</accession>
<sequence length="82" mass="9227">MTIPVPRLCSTATGSKDDVRTDAGGQMRRWTEREAYAPLAFSNLTVTLAGRYCSLETLAALSRCFRNTRERTKKHTKFDEGN</sequence>
<proteinExistence type="predicted"/>
<gene>
    <name evidence="1" type="ORF">L2E82_13889</name>
</gene>
<evidence type="ECO:0000313" key="2">
    <source>
        <dbReference type="Proteomes" id="UP001055811"/>
    </source>
</evidence>
<protein>
    <submittedName>
        <fullName evidence="1">Uncharacterized protein</fullName>
    </submittedName>
</protein>
<reference evidence="2" key="1">
    <citation type="journal article" date="2022" name="Mol. Ecol. Resour.">
        <title>The genomes of chicory, endive, great burdock and yacon provide insights into Asteraceae palaeo-polyploidization history and plant inulin production.</title>
        <authorList>
            <person name="Fan W."/>
            <person name="Wang S."/>
            <person name="Wang H."/>
            <person name="Wang A."/>
            <person name="Jiang F."/>
            <person name="Liu H."/>
            <person name="Zhao H."/>
            <person name="Xu D."/>
            <person name="Zhang Y."/>
        </authorList>
    </citation>
    <scope>NUCLEOTIDE SEQUENCE [LARGE SCALE GENOMIC DNA]</scope>
    <source>
        <strain evidence="2">cv. Punajuju</strain>
    </source>
</reference>
<dbReference type="EMBL" id="CM042011">
    <property type="protein sequence ID" value="KAI3763891.1"/>
    <property type="molecule type" value="Genomic_DNA"/>
</dbReference>
<organism evidence="1 2">
    <name type="scientific">Cichorium intybus</name>
    <name type="common">Chicory</name>
    <dbReference type="NCBI Taxonomy" id="13427"/>
    <lineage>
        <taxon>Eukaryota</taxon>
        <taxon>Viridiplantae</taxon>
        <taxon>Streptophyta</taxon>
        <taxon>Embryophyta</taxon>
        <taxon>Tracheophyta</taxon>
        <taxon>Spermatophyta</taxon>
        <taxon>Magnoliopsida</taxon>
        <taxon>eudicotyledons</taxon>
        <taxon>Gunneridae</taxon>
        <taxon>Pentapetalae</taxon>
        <taxon>asterids</taxon>
        <taxon>campanulids</taxon>
        <taxon>Asterales</taxon>
        <taxon>Asteraceae</taxon>
        <taxon>Cichorioideae</taxon>
        <taxon>Cichorieae</taxon>
        <taxon>Cichoriinae</taxon>
        <taxon>Cichorium</taxon>
    </lineage>
</organism>
<evidence type="ECO:0000313" key="1">
    <source>
        <dbReference type="EMBL" id="KAI3763891.1"/>
    </source>
</evidence>
<comment type="caution">
    <text evidence="1">The sequence shown here is derived from an EMBL/GenBank/DDBJ whole genome shotgun (WGS) entry which is preliminary data.</text>
</comment>
<reference evidence="1 2" key="2">
    <citation type="journal article" date="2022" name="Mol. Ecol. Resour.">
        <title>The genomes of chicory, endive, great burdock and yacon provide insights into Asteraceae paleo-polyploidization history and plant inulin production.</title>
        <authorList>
            <person name="Fan W."/>
            <person name="Wang S."/>
            <person name="Wang H."/>
            <person name="Wang A."/>
            <person name="Jiang F."/>
            <person name="Liu H."/>
            <person name="Zhao H."/>
            <person name="Xu D."/>
            <person name="Zhang Y."/>
        </authorList>
    </citation>
    <scope>NUCLEOTIDE SEQUENCE [LARGE SCALE GENOMIC DNA]</scope>
    <source>
        <strain evidence="2">cv. Punajuju</strain>
        <tissue evidence="1">Leaves</tissue>
    </source>
</reference>
<dbReference type="Proteomes" id="UP001055811">
    <property type="component" value="Linkage Group LG03"/>
</dbReference>
<keyword evidence="2" id="KW-1185">Reference proteome</keyword>